<dbReference type="EC" id="4.1.3.6" evidence="1"/>
<comment type="catalytic activity">
    <reaction evidence="1">
        <text>citrate + acetyl-CoA = (3S)-citryl-CoA + acetate</text>
        <dbReference type="Rhea" id="RHEA:19405"/>
        <dbReference type="ChEBI" id="CHEBI:16947"/>
        <dbReference type="ChEBI" id="CHEBI:30089"/>
        <dbReference type="ChEBI" id="CHEBI:57288"/>
        <dbReference type="ChEBI" id="CHEBI:57321"/>
        <dbReference type="EC" id="2.8.3.10"/>
    </reaction>
</comment>
<dbReference type="PANTHER" id="PTHR40596">
    <property type="entry name" value="CITRATE LYASE ALPHA CHAIN"/>
    <property type="match status" value="1"/>
</dbReference>
<organism evidence="2 3">
    <name type="scientific">Mediterraneibacter hominis</name>
    <dbReference type="NCBI Taxonomy" id="2763054"/>
    <lineage>
        <taxon>Bacteria</taxon>
        <taxon>Bacillati</taxon>
        <taxon>Bacillota</taxon>
        <taxon>Clostridia</taxon>
        <taxon>Lachnospirales</taxon>
        <taxon>Lachnospiraceae</taxon>
        <taxon>Mediterraneibacter</taxon>
    </lineage>
</organism>
<dbReference type="GO" id="GO:0008815">
    <property type="term" value="F:citrate (pro-3S)-lyase activity"/>
    <property type="evidence" value="ECO:0007669"/>
    <property type="project" value="UniProtKB-UniRule"/>
</dbReference>
<reference evidence="2" key="1">
    <citation type="submission" date="2020-08" db="EMBL/GenBank/DDBJ databases">
        <title>Genome public.</title>
        <authorList>
            <person name="Liu C."/>
            <person name="Sun Q."/>
        </authorList>
    </citation>
    <scope>NUCLEOTIDE SEQUENCE</scope>
    <source>
        <strain evidence="2">NSJ-55</strain>
    </source>
</reference>
<dbReference type="GO" id="GO:0005737">
    <property type="term" value="C:cytoplasm"/>
    <property type="evidence" value="ECO:0007669"/>
    <property type="project" value="UniProtKB-SubCell"/>
</dbReference>
<gene>
    <name evidence="2" type="primary">citF</name>
    <name evidence="2" type="ORF">H8S37_11780</name>
</gene>
<evidence type="ECO:0000256" key="1">
    <source>
        <dbReference type="PIRNR" id="PIRNR009451"/>
    </source>
</evidence>
<comment type="subcellular location">
    <subcellularLocation>
        <location evidence="1">Cytoplasm</location>
    </subcellularLocation>
</comment>
<accession>A0A923LJU3</accession>
<dbReference type="EC" id="2.8.3.10" evidence="1"/>
<dbReference type="EMBL" id="JACOPF010000002">
    <property type="protein sequence ID" value="MBC5689600.1"/>
    <property type="molecule type" value="Genomic_DNA"/>
</dbReference>
<dbReference type="Pfam" id="PF04223">
    <property type="entry name" value="CitF"/>
    <property type="match status" value="1"/>
</dbReference>
<keyword evidence="1" id="KW-0963">Cytoplasm</keyword>
<evidence type="ECO:0000313" key="2">
    <source>
        <dbReference type="EMBL" id="MBC5689600.1"/>
    </source>
</evidence>
<protein>
    <recommendedName>
        <fullName evidence="1">Citrate lyase alpha chain</fullName>
        <shortName evidence="1">Citrase alpha chain</shortName>
        <ecNumber evidence="1">2.8.3.10</ecNumber>
        <ecNumber evidence="1">4.1.3.6</ecNumber>
    </recommendedName>
    <alternativeName>
        <fullName evidence="1">Citrate (pro-3S)-lyase alpha chain</fullName>
    </alternativeName>
    <alternativeName>
        <fullName evidence="1">Citrate CoA-transferase subunit</fullName>
    </alternativeName>
</protein>
<dbReference type="GO" id="GO:0009346">
    <property type="term" value="C:ATP-independent citrate lyase complex"/>
    <property type="evidence" value="ECO:0007669"/>
    <property type="project" value="UniProtKB-UniRule"/>
</dbReference>
<keyword evidence="1 2" id="KW-0456">Lyase</keyword>
<dbReference type="NCBIfam" id="TIGR01584">
    <property type="entry name" value="citF"/>
    <property type="match status" value="1"/>
</dbReference>
<keyword evidence="1 2" id="KW-0808">Transferase</keyword>
<proteinExistence type="predicted"/>
<dbReference type="InterPro" id="IPR037171">
    <property type="entry name" value="NagB/RpiA_transferase-like"/>
</dbReference>
<dbReference type="InterPro" id="IPR006472">
    <property type="entry name" value="Citrate_lyase_asu"/>
</dbReference>
<dbReference type="SUPFAM" id="SSF100950">
    <property type="entry name" value="NagB/RpiA/CoA transferase-like"/>
    <property type="match status" value="2"/>
</dbReference>
<keyword evidence="3" id="KW-1185">Reference proteome</keyword>
<dbReference type="GO" id="GO:0008814">
    <property type="term" value="F:citrate CoA-transferase activity"/>
    <property type="evidence" value="ECO:0007669"/>
    <property type="project" value="UniProtKB-UniRule"/>
</dbReference>
<dbReference type="Gene3D" id="3.40.1080.10">
    <property type="entry name" value="Glutaconate Coenzyme A-transferase"/>
    <property type="match status" value="2"/>
</dbReference>
<dbReference type="PIRSF" id="PIRSF009451">
    <property type="entry name" value="Citrt_lyas_alpha"/>
    <property type="match status" value="1"/>
</dbReference>
<comment type="caution">
    <text evidence="2">The sequence shown here is derived from an EMBL/GenBank/DDBJ whole genome shotgun (WGS) entry which is preliminary data.</text>
</comment>
<dbReference type="GO" id="GO:0006084">
    <property type="term" value="P:acetyl-CoA metabolic process"/>
    <property type="evidence" value="ECO:0007669"/>
    <property type="project" value="UniProtKB-UniRule"/>
</dbReference>
<dbReference type="PANTHER" id="PTHR40596:SF1">
    <property type="entry name" value="CITRATE LYASE ALPHA CHAIN"/>
    <property type="match status" value="1"/>
</dbReference>
<sequence>MQKLVTDIKEAIIRCGLKDGMCIGFHHHLRGGDYVLNMVMDEIAKLGIKDITINASSIHDGHLPLIEHMKKGVVTGLVTAYIGPAVGKAISEGILKRPVVFQTHGYRPCGMEKGEYVPDIAFIAAPTSDPMGNCTGKTGKSACGSLGYAFTDARYAKKTVIITDNLVEYPLAEYSISEVDIDYVVCVDEIGNPEGIVSGTTKLPRNPVSLKIARYAAKAIEASGLLKDGFSFQTGAGGASLAAAGYLKEIMLNKGIKGSYALGGITGYLVDMLNTGCFKALQDVQCFDLKAVESIRENPNHMEISASHYANPMAKSSAASSLDVVVLGATEIDINFNVNVHTDSNGYIIGGSGGHSDVAQCAKMTVIVAPLLRTRHAVIKNKVKCISTPGNTVDILVTEYGISVNPVRKEWEALFKKKGVPIVDIYDLQKKAEKLTGIPEEVNRKNNKVVAEVVYRDGTILDKIYQV</sequence>
<dbReference type="RefSeq" id="WP_186876263.1">
    <property type="nucleotide sequence ID" value="NZ_JACOPF010000002.1"/>
</dbReference>
<evidence type="ECO:0000313" key="3">
    <source>
        <dbReference type="Proteomes" id="UP000652477"/>
    </source>
</evidence>
<comment type="catalytic activity">
    <reaction evidence="1">
        <text>citrate = oxaloacetate + acetate</text>
        <dbReference type="Rhea" id="RHEA:10760"/>
        <dbReference type="ChEBI" id="CHEBI:16452"/>
        <dbReference type="ChEBI" id="CHEBI:16947"/>
        <dbReference type="ChEBI" id="CHEBI:30089"/>
        <dbReference type="EC" id="4.1.3.6"/>
    </reaction>
</comment>
<dbReference type="AlphaFoldDB" id="A0A923LJU3"/>
<name>A0A923LJU3_9FIRM</name>
<dbReference type="Proteomes" id="UP000652477">
    <property type="component" value="Unassembled WGS sequence"/>
</dbReference>